<reference evidence="2 3" key="1">
    <citation type="journal article" date="2018" name="Nat. Biotechnol.">
        <title>A standardized bacterial taxonomy based on genome phylogeny substantially revises the tree of life.</title>
        <authorList>
            <person name="Parks D.H."/>
            <person name="Chuvochina M."/>
            <person name="Waite D.W."/>
            <person name="Rinke C."/>
            <person name="Skarshewski A."/>
            <person name="Chaumeil P.A."/>
            <person name="Hugenholtz P."/>
        </authorList>
    </citation>
    <scope>NUCLEOTIDE SEQUENCE [LARGE SCALE GENOMIC DNA]</scope>
    <source>
        <strain evidence="2">UBA9667</strain>
    </source>
</reference>
<dbReference type="AlphaFoldDB" id="A0A3D2SCQ5"/>
<dbReference type="InterPro" id="IPR025348">
    <property type="entry name" value="DUF4252"/>
</dbReference>
<accession>A0A3D2SCQ5</accession>
<feature type="chain" id="PRO_5017541897" evidence="1">
    <location>
        <begin position="20"/>
        <end position="160"/>
    </location>
</feature>
<evidence type="ECO:0000313" key="3">
    <source>
        <dbReference type="Proteomes" id="UP000263098"/>
    </source>
</evidence>
<comment type="caution">
    <text evidence="2">The sequence shown here is derived from an EMBL/GenBank/DDBJ whole genome shotgun (WGS) entry which is preliminary data.</text>
</comment>
<evidence type="ECO:0000256" key="1">
    <source>
        <dbReference type="SAM" id="SignalP"/>
    </source>
</evidence>
<organism evidence="2 3">
    <name type="scientific">Bacteroides graminisolvens</name>
    <dbReference type="NCBI Taxonomy" id="477666"/>
    <lineage>
        <taxon>Bacteria</taxon>
        <taxon>Pseudomonadati</taxon>
        <taxon>Bacteroidota</taxon>
        <taxon>Bacteroidia</taxon>
        <taxon>Bacteroidales</taxon>
        <taxon>Bacteroidaceae</taxon>
        <taxon>Bacteroides</taxon>
    </lineage>
</organism>
<dbReference type="Proteomes" id="UP000263098">
    <property type="component" value="Unassembled WGS sequence"/>
</dbReference>
<dbReference type="EMBL" id="DPVG01000162">
    <property type="protein sequence ID" value="HCK24035.1"/>
    <property type="molecule type" value="Genomic_DNA"/>
</dbReference>
<evidence type="ECO:0000313" key="2">
    <source>
        <dbReference type="EMBL" id="HCK24035.1"/>
    </source>
</evidence>
<proteinExistence type="predicted"/>
<dbReference type="Pfam" id="PF14060">
    <property type="entry name" value="DUF4252"/>
    <property type="match status" value="1"/>
</dbReference>
<keyword evidence="1" id="KW-0732">Signal</keyword>
<dbReference type="RefSeq" id="WP_276991225.1">
    <property type="nucleotide sequence ID" value="NZ_JAQUXY010000002.1"/>
</dbReference>
<protein>
    <submittedName>
        <fullName evidence="2">DUF4252 domain-containing protein</fullName>
    </submittedName>
</protein>
<gene>
    <name evidence="2" type="ORF">DHW31_04495</name>
</gene>
<name>A0A3D2SCQ5_9BACE</name>
<feature type="signal peptide" evidence="1">
    <location>
        <begin position="1"/>
        <end position="19"/>
    </location>
</feature>
<sequence>MKRFILINTLSLLAMFVSAQDFASRFLAAHKSDTNLSCVTISPKMMEEILKNDEQKDEDVLQIIANLKSMQMLSSKVKGKYYYDDALKVMHKNSNRFEPFLSFSDKSEKCQIMIRKKNDAIIELVMLIHENTHFTVINFTGTMSSEFISKLAGSMKQKHS</sequence>